<name>A0A1F7FFL7_UNCRA</name>
<proteinExistence type="predicted"/>
<accession>A0A1F7FFL7</accession>
<dbReference type="InterPro" id="IPR027417">
    <property type="entry name" value="P-loop_NTPase"/>
</dbReference>
<dbReference type="GO" id="GO:0006310">
    <property type="term" value="P:DNA recombination"/>
    <property type="evidence" value="ECO:0007669"/>
    <property type="project" value="InterPro"/>
</dbReference>
<keyword evidence="2" id="KW-0067">ATP-binding</keyword>
<dbReference type="PANTHER" id="PTHR42848">
    <property type="match status" value="1"/>
</dbReference>
<dbReference type="InterPro" id="IPR003593">
    <property type="entry name" value="AAA+_ATPase"/>
</dbReference>
<dbReference type="Proteomes" id="UP000179243">
    <property type="component" value="Unassembled WGS sequence"/>
</dbReference>
<organism evidence="4 5">
    <name type="scientific">Candidatus Raymondbacteria bacterium RIFOXYD12_FULL_49_13</name>
    <dbReference type="NCBI Taxonomy" id="1817890"/>
    <lineage>
        <taxon>Bacteria</taxon>
        <taxon>Raymondiibacteriota</taxon>
    </lineage>
</organism>
<evidence type="ECO:0000256" key="1">
    <source>
        <dbReference type="ARBA" id="ARBA00022741"/>
    </source>
</evidence>
<dbReference type="PANTHER" id="PTHR42848:SF1">
    <property type="entry name" value="HOLLIDAY JUNCTION BRANCH MIGRATION COMPLEX SUBUNIT RUVB"/>
    <property type="match status" value="1"/>
</dbReference>
<dbReference type="InterPro" id="IPR008824">
    <property type="entry name" value="RuvB-like_N"/>
</dbReference>
<dbReference type="CDD" id="cd00009">
    <property type="entry name" value="AAA"/>
    <property type="match status" value="1"/>
</dbReference>
<comment type="caution">
    <text evidence="4">The sequence shown here is derived from an EMBL/GenBank/DDBJ whole genome shotgun (WGS) entry which is preliminary data.</text>
</comment>
<dbReference type="InterPro" id="IPR004605">
    <property type="entry name" value="DNA_helicase_Holl-junc_RuvB"/>
</dbReference>
<dbReference type="SUPFAM" id="SSF52540">
    <property type="entry name" value="P-loop containing nucleoside triphosphate hydrolases"/>
    <property type="match status" value="1"/>
</dbReference>
<evidence type="ECO:0000313" key="4">
    <source>
        <dbReference type="EMBL" id="OGK05510.1"/>
    </source>
</evidence>
<dbReference type="EMBL" id="MFYX01000055">
    <property type="protein sequence ID" value="OGK05510.1"/>
    <property type="molecule type" value="Genomic_DNA"/>
</dbReference>
<dbReference type="AlphaFoldDB" id="A0A1F7FFL7"/>
<reference evidence="4 5" key="1">
    <citation type="journal article" date="2016" name="Nat. Commun.">
        <title>Thousands of microbial genomes shed light on interconnected biogeochemical processes in an aquifer system.</title>
        <authorList>
            <person name="Anantharaman K."/>
            <person name="Brown C.T."/>
            <person name="Hug L.A."/>
            <person name="Sharon I."/>
            <person name="Castelle C.J."/>
            <person name="Probst A.J."/>
            <person name="Thomas B.C."/>
            <person name="Singh A."/>
            <person name="Wilkins M.J."/>
            <person name="Karaoz U."/>
            <person name="Brodie E.L."/>
            <person name="Williams K.H."/>
            <person name="Hubbard S.S."/>
            <person name="Banfield J.F."/>
        </authorList>
    </citation>
    <scope>NUCLEOTIDE SEQUENCE [LARGE SCALE GENOMIC DNA]</scope>
</reference>
<feature type="domain" description="AAA+ ATPase" evidence="3">
    <location>
        <begin position="75"/>
        <end position="207"/>
    </location>
</feature>
<keyword evidence="1" id="KW-0547">Nucleotide-binding</keyword>
<dbReference type="Gene3D" id="3.40.50.300">
    <property type="entry name" value="P-loop containing nucleotide triphosphate hydrolases"/>
    <property type="match status" value="1"/>
</dbReference>
<evidence type="ECO:0000256" key="2">
    <source>
        <dbReference type="ARBA" id="ARBA00022840"/>
    </source>
</evidence>
<gene>
    <name evidence="4" type="ORF">A2519_05320</name>
</gene>
<dbReference type="GO" id="GO:0006281">
    <property type="term" value="P:DNA repair"/>
    <property type="evidence" value="ECO:0007669"/>
    <property type="project" value="InterPro"/>
</dbReference>
<dbReference type="GO" id="GO:0009378">
    <property type="term" value="F:four-way junction helicase activity"/>
    <property type="evidence" value="ECO:0007669"/>
    <property type="project" value="InterPro"/>
</dbReference>
<dbReference type="SMART" id="SM00382">
    <property type="entry name" value="AAA"/>
    <property type="match status" value="1"/>
</dbReference>
<dbReference type="GO" id="GO:0003677">
    <property type="term" value="F:DNA binding"/>
    <property type="evidence" value="ECO:0007669"/>
    <property type="project" value="InterPro"/>
</dbReference>
<dbReference type="Pfam" id="PF05496">
    <property type="entry name" value="RuvB_N"/>
    <property type="match status" value="1"/>
</dbReference>
<evidence type="ECO:0000313" key="5">
    <source>
        <dbReference type="Proteomes" id="UP000179243"/>
    </source>
</evidence>
<protein>
    <recommendedName>
        <fullName evidence="3">AAA+ ATPase domain-containing protein</fullName>
    </recommendedName>
</protein>
<evidence type="ECO:0000259" key="3">
    <source>
        <dbReference type="SMART" id="SM00382"/>
    </source>
</evidence>
<sequence>MFMFRSTFIMEGLKWLTFVLVSAVLYWNLSTTFPFFGTGEAGMRPLESFNGFIGQTKAVESIMIELCGSAKAGKVPEGFLLTGNPGLGKTEMAKAIAIQNKTAFHTVRFVTRTEIAKVLSKVEKGDIVFVDEGHRVRHEFYELLFPCIERKGLTLSDILGKEKEIEGIDSKKQIQDFIFIIATDQPGSLPNALKTRLKDHILDFYSERELRTIISNWFDSENKKVPMDESGMPKKEALVEFTPHVLTVIARTGKGNPRQALRHAKTVRHAALAAGMNSINAPFCKSCLKKNDISKNRP</sequence>
<dbReference type="GO" id="GO:0005524">
    <property type="term" value="F:ATP binding"/>
    <property type="evidence" value="ECO:0007669"/>
    <property type="project" value="UniProtKB-KW"/>
</dbReference>